<sequence length="30" mass="3349">LSTGFYFITRPHLRSVWSVTPLACFPSPAP</sequence>
<organism evidence="1">
    <name type="scientific">Iconisemion striatum</name>
    <dbReference type="NCBI Taxonomy" id="60296"/>
    <lineage>
        <taxon>Eukaryota</taxon>
        <taxon>Metazoa</taxon>
        <taxon>Chordata</taxon>
        <taxon>Craniata</taxon>
        <taxon>Vertebrata</taxon>
        <taxon>Euteleostomi</taxon>
        <taxon>Actinopterygii</taxon>
        <taxon>Neopterygii</taxon>
        <taxon>Teleostei</taxon>
        <taxon>Neoteleostei</taxon>
        <taxon>Acanthomorphata</taxon>
        <taxon>Ovalentaria</taxon>
        <taxon>Atherinomorphae</taxon>
        <taxon>Cyprinodontiformes</taxon>
        <taxon>Nothobranchiidae</taxon>
        <taxon>Iconisemion</taxon>
    </lineage>
</organism>
<dbReference type="AlphaFoldDB" id="A0A1A7YY81"/>
<reference evidence="1" key="2">
    <citation type="submission" date="2016-06" db="EMBL/GenBank/DDBJ databases">
        <title>The genome of a short-lived fish provides insights into sex chromosome evolution and the genetic control of aging.</title>
        <authorList>
            <person name="Reichwald K."/>
            <person name="Felder M."/>
            <person name="Petzold A."/>
            <person name="Koch P."/>
            <person name="Groth M."/>
            <person name="Platzer M."/>
        </authorList>
    </citation>
    <scope>NUCLEOTIDE SEQUENCE</scope>
    <source>
        <tissue evidence="1">Brain</tissue>
    </source>
</reference>
<evidence type="ECO:0000313" key="1">
    <source>
        <dbReference type="EMBL" id="SBP35169.1"/>
    </source>
</evidence>
<feature type="non-terminal residue" evidence="1">
    <location>
        <position position="30"/>
    </location>
</feature>
<feature type="non-terminal residue" evidence="1">
    <location>
        <position position="1"/>
    </location>
</feature>
<protein>
    <submittedName>
        <fullName evidence="1">Espin</fullName>
    </submittedName>
</protein>
<accession>A0A1A7YY81</accession>
<reference evidence="1" key="1">
    <citation type="submission" date="2016-05" db="EMBL/GenBank/DDBJ databases">
        <authorList>
            <person name="Lavstsen T."/>
            <person name="Jespersen J.S."/>
        </authorList>
    </citation>
    <scope>NUCLEOTIDE SEQUENCE</scope>
    <source>
        <tissue evidence="1">Brain</tissue>
    </source>
</reference>
<gene>
    <name evidence="1" type="primary">ESPN</name>
</gene>
<proteinExistence type="predicted"/>
<dbReference type="EMBL" id="HADX01012937">
    <property type="protein sequence ID" value="SBP35169.1"/>
    <property type="molecule type" value="Transcribed_RNA"/>
</dbReference>
<name>A0A1A7YY81_9TELE</name>